<accession>A0A6M3LNK7</accession>
<gene>
    <name evidence="1" type="ORF">MM415B04904_0008</name>
</gene>
<dbReference type="EMBL" id="MT143377">
    <property type="protein sequence ID" value="QJA96183.1"/>
    <property type="molecule type" value="Genomic_DNA"/>
</dbReference>
<reference evidence="1" key="1">
    <citation type="submission" date="2020-03" db="EMBL/GenBank/DDBJ databases">
        <title>The deep terrestrial virosphere.</title>
        <authorList>
            <person name="Holmfeldt K."/>
            <person name="Nilsson E."/>
            <person name="Simone D."/>
            <person name="Lopez-Fernandez M."/>
            <person name="Wu X."/>
            <person name="de Brujin I."/>
            <person name="Lundin D."/>
            <person name="Andersson A."/>
            <person name="Bertilsson S."/>
            <person name="Dopson M."/>
        </authorList>
    </citation>
    <scope>NUCLEOTIDE SEQUENCE</scope>
    <source>
        <strain evidence="1">MM415B04904</strain>
    </source>
</reference>
<evidence type="ECO:0000313" key="1">
    <source>
        <dbReference type="EMBL" id="QJA96183.1"/>
    </source>
</evidence>
<dbReference type="AlphaFoldDB" id="A0A6M3LNK7"/>
<name>A0A6M3LNK7_9ZZZZ</name>
<protein>
    <submittedName>
        <fullName evidence="1">Uncharacterized protein</fullName>
    </submittedName>
</protein>
<proteinExistence type="predicted"/>
<sequence length="72" mass="8491">MNCQIPIDKYATGVYDTSMKYGEHGRKIDRNKSLLKYHREHPEMKLAKIARIFGLSRQRVWQIVNPSSEVKE</sequence>
<organism evidence="1">
    <name type="scientific">viral metagenome</name>
    <dbReference type="NCBI Taxonomy" id="1070528"/>
    <lineage>
        <taxon>unclassified sequences</taxon>
        <taxon>metagenomes</taxon>
        <taxon>organismal metagenomes</taxon>
    </lineage>
</organism>